<evidence type="ECO:0000256" key="2">
    <source>
        <dbReference type="SAM" id="SignalP"/>
    </source>
</evidence>
<keyword evidence="1 4" id="KW-0378">Hydrolase</keyword>
<sequence length="318" mass="35340">MKSKLLVLLCICCMYFSPRAQVKLDITSGVKYATGLRNWKNKRVDSLLLDIYYPPEATSKQKYPVVVYCHGGGFTGGTRADVASDCDMLRKQGFACVAIDYRTGYQVDRTRTECNADTASLMMAIYRAMQDLNASMRFLYANADSYYLDTSNIFVSGTSAGGTLTLFDTYINDSIAQIYYSYCYNALGSLQTSGNKLPYKYNVKAIAPMWGGMPDLGLITKKSVKPTILFKGGMDKNLPDGSGHFQQCSNYPEYLAGIGVYNETIAAGAPCVYHFNPLGVHPAYDDLFCSQNIGCFFRAIMANQPYSKYLTYYIPSCQ</sequence>
<dbReference type="InterPro" id="IPR050300">
    <property type="entry name" value="GDXG_lipolytic_enzyme"/>
</dbReference>
<accession>A0A4U3L8X9</accession>
<proteinExistence type="predicted"/>
<dbReference type="GO" id="GO:0016787">
    <property type="term" value="F:hydrolase activity"/>
    <property type="evidence" value="ECO:0007669"/>
    <property type="project" value="UniProtKB-KW"/>
</dbReference>
<dbReference type="InterPro" id="IPR049492">
    <property type="entry name" value="BD-FAE-like_dom"/>
</dbReference>
<dbReference type="OrthoDB" id="9777975at2"/>
<dbReference type="InterPro" id="IPR029058">
    <property type="entry name" value="AB_hydrolase_fold"/>
</dbReference>
<organism evidence="4 5">
    <name type="scientific">Ilyomonas limi</name>
    <dbReference type="NCBI Taxonomy" id="2575867"/>
    <lineage>
        <taxon>Bacteria</taxon>
        <taxon>Pseudomonadati</taxon>
        <taxon>Bacteroidota</taxon>
        <taxon>Chitinophagia</taxon>
        <taxon>Chitinophagales</taxon>
        <taxon>Chitinophagaceae</taxon>
        <taxon>Ilyomonas</taxon>
    </lineage>
</organism>
<dbReference type="Pfam" id="PF20434">
    <property type="entry name" value="BD-FAE"/>
    <property type="match status" value="1"/>
</dbReference>
<protein>
    <submittedName>
        <fullName evidence="4">Alpha/beta hydrolase</fullName>
    </submittedName>
</protein>
<feature type="chain" id="PRO_5020352793" evidence="2">
    <location>
        <begin position="21"/>
        <end position="318"/>
    </location>
</feature>
<evidence type="ECO:0000259" key="3">
    <source>
        <dbReference type="Pfam" id="PF20434"/>
    </source>
</evidence>
<dbReference type="EMBL" id="SZQL01000001">
    <property type="protein sequence ID" value="TKK71540.1"/>
    <property type="molecule type" value="Genomic_DNA"/>
</dbReference>
<dbReference type="AlphaFoldDB" id="A0A4U3L8X9"/>
<dbReference type="Gene3D" id="3.40.50.1820">
    <property type="entry name" value="alpha/beta hydrolase"/>
    <property type="match status" value="1"/>
</dbReference>
<evidence type="ECO:0000313" key="4">
    <source>
        <dbReference type="EMBL" id="TKK71540.1"/>
    </source>
</evidence>
<dbReference type="Proteomes" id="UP000305848">
    <property type="component" value="Unassembled WGS sequence"/>
</dbReference>
<reference evidence="4 5" key="1">
    <citation type="submission" date="2019-05" db="EMBL/GenBank/DDBJ databases">
        <title>Panacibacter sp. strain 17mud1-8 Genome sequencing and assembly.</title>
        <authorList>
            <person name="Chhetri G."/>
        </authorList>
    </citation>
    <scope>NUCLEOTIDE SEQUENCE [LARGE SCALE GENOMIC DNA]</scope>
    <source>
        <strain evidence="4 5">17mud1-8</strain>
    </source>
</reference>
<gene>
    <name evidence="4" type="ORF">FC093_00500</name>
</gene>
<comment type="caution">
    <text evidence="4">The sequence shown here is derived from an EMBL/GenBank/DDBJ whole genome shotgun (WGS) entry which is preliminary data.</text>
</comment>
<keyword evidence="5" id="KW-1185">Reference proteome</keyword>
<dbReference type="RefSeq" id="WP_137259780.1">
    <property type="nucleotide sequence ID" value="NZ_SZQL01000001.1"/>
</dbReference>
<dbReference type="SUPFAM" id="SSF53474">
    <property type="entry name" value="alpha/beta-Hydrolases"/>
    <property type="match status" value="1"/>
</dbReference>
<dbReference type="PANTHER" id="PTHR48081">
    <property type="entry name" value="AB HYDROLASE SUPERFAMILY PROTEIN C4A8.06C"/>
    <property type="match status" value="1"/>
</dbReference>
<name>A0A4U3L8X9_9BACT</name>
<keyword evidence="2" id="KW-0732">Signal</keyword>
<feature type="domain" description="BD-FAE-like" evidence="3">
    <location>
        <begin position="49"/>
        <end position="174"/>
    </location>
</feature>
<feature type="signal peptide" evidence="2">
    <location>
        <begin position="1"/>
        <end position="20"/>
    </location>
</feature>
<evidence type="ECO:0000256" key="1">
    <source>
        <dbReference type="ARBA" id="ARBA00022801"/>
    </source>
</evidence>
<evidence type="ECO:0000313" key="5">
    <source>
        <dbReference type="Proteomes" id="UP000305848"/>
    </source>
</evidence>